<dbReference type="PANTHER" id="PTHR47201">
    <property type="entry name" value="BNAC09G30780D PROTEIN"/>
    <property type="match status" value="1"/>
</dbReference>
<accession>A0A059BC90</accession>
<reference evidence="4" key="1">
    <citation type="submission" date="2013-07" db="EMBL/GenBank/DDBJ databases">
        <title>The genome of Eucalyptus grandis.</title>
        <authorList>
            <person name="Schmutz J."/>
            <person name="Hayes R."/>
            <person name="Myburg A."/>
            <person name="Tuskan G."/>
            <person name="Grattapaglia D."/>
            <person name="Rokhsar D.S."/>
        </authorList>
    </citation>
    <scope>NUCLEOTIDE SEQUENCE</scope>
    <source>
        <tissue evidence="4">Leaf extractions</tissue>
    </source>
</reference>
<dbReference type="eggNOG" id="KOG0531">
    <property type="taxonomic scope" value="Eukaryota"/>
</dbReference>
<keyword evidence="1" id="KW-0677">Repeat</keyword>
<dbReference type="PROSITE" id="PS50294">
    <property type="entry name" value="WD_REPEATS_REGION"/>
    <property type="match status" value="1"/>
</dbReference>
<dbReference type="SUPFAM" id="SSF52058">
    <property type="entry name" value="L domain-like"/>
    <property type="match status" value="1"/>
</dbReference>
<dbReference type="Gene3D" id="3.80.10.10">
    <property type="entry name" value="Ribonuclease Inhibitor"/>
    <property type="match status" value="2"/>
</dbReference>
<evidence type="ECO:0000259" key="3">
    <source>
        <dbReference type="SMART" id="SM00446"/>
    </source>
</evidence>
<proteinExistence type="predicted"/>
<dbReference type="Gene3D" id="2.130.10.10">
    <property type="entry name" value="YVTN repeat-like/Quinoprotein amine dehydrogenase"/>
    <property type="match status" value="1"/>
</dbReference>
<evidence type="ECO:0000256" key="2">
    <source>
        <dbReference type="PROSITE-ProRule" id="PRU00221"/>
    </source>
</evidence>
<protein>
    <recommendedName>
        <fullName evidence="3">U2A'/phosphoprotein 32 family A C-terminal domain-containing protein</fullName>
    </recommendedName>
</protein>
<dbReference type="Pfam" id="PF20919">
    <property type="entry name" value="DHU1_N"/>
    <property type="match status" value="1"/>
</dbReference>
<dbReference type="InParanoid" id="A0A059BC90"/>
<dbReference type="OMA" id="YMINSLP"/>
<dbReference type="GO" id="GO:0071493">
    <property type="term" value="P:cellular response to UV-B"/>
    <property type="evidence" value="ECO:0000318"/>
    <property type="project" value="GO_Central"/>
</dbReference>
<feature type="repeat" description="WD" evidence="2">
    <location>
        <begin position="624"/>
        <end position="659"/>
    </location>
</feature>
<dbReference type="STRING" id="71139.A0A059BC90"/>
<dbReference type="Gramene" id="KCW63654">
    <property type="protein sequence ID" value="KCW63654"/>
    <property type="gene ID" value="EUGRSUZ_G01293"/>
</dbReference>
<organism evidence="4">
    <name type="scientific">Eucalyptus grandis</name>
    <name type="common">Flooded gum</name>
    <dbReference type="NCBI Taxonomy" id="71139"/>
    <lineage>
        <taxon>Eukaryota</taxon>
        <taxon>Viridiplantae</taxon>
        <taxon>Streptophyta</taxon>
        <taxon>Embryophyta</taxon>
        <taxon>Tracheophyta</taxon>
        <taxon>Spermatophyta</taxon>
        <taxon>Magnoliopsida</taxon>
        <taxon>eudicotyledons</taxon>
        <taxon>Gunneridae</taxon>
        <taxon>Pentapetalae</taxon>
        <taxon>rosids</taxon>
        <taxon>malvids</taxon>
        <taxon>Myrtales</taxon>
        <taxon>Myrtaceae</taxon>
        <taxon>Myrtoideae</taxon>
        <taxon>Eucalypteae</taxon>
        <taxon>Eucalyptus</taxon>
    </lineage>
</organism>
<dbReference type="InterPro" id="IPR001680">
    <property type="entry name" value="WD40_rpt"/>
</dbReference>
<keyword evidence="2" id="KW-0853">WD repeat</keyword>
<dbReference type="EMBL" id="KK198759">
    <property type="protein sequence ID" value="KCW63654.1"/>
    <property type="molecule type" value="Genomic_DNA"/>
</dbReference>
<dbReference type="InterPro" id="IPR048514">
    <property type="entry name" value="DHU1_N"/>
</dbReference>
<dbReference type="AlphaFoldDB" id="A0A059BC90"/>
<dbReference type="InterPro" id="IPR046377">
    <property type="entry name" value="DHU1"/>
</dbReference>
<evidence type="ECO:0000256" key="1">
    <source>
        <dbReference type="ARBA" id="ARBA00022737"/>
    </source>
</evidence>
<feature type="domain" description="U2A'/phosphoprotein 32 family A C-terminal" evidence="3">
    <location>
        <begin position="372"/>
        <end position="390"/>
    </location>
</feature>
<dbReference type="InterPro" id="IPR003603">
    <property type="entry name" value="U2A'_phosphoprotein32A_C"/>
</dbReference>
<evidence type="ECO:0000313" key="4">
    <source>
        <dbReference type="EMBL" id="KCW63654.1"/>
    </source>
</evidence>
<sequence length="827" mass="92223">MPSGSSAMAPELILSDRGTASIAMDIQTLEQRYITRCKDHDVHPNPTILSGFSKAEVKKTCHELCILEIMLDHLKDMDLHPLLDVVVDIEASEIEAVDIYNKSSGELKGEYALLLMRALNKKLRVVDLQDISLGKDFCRDLSSRGLMCEVLTMRSSHFRNLSMVGKFSRMHTLNLDYGTSLTSFQKDCFACMPNLKFLSMCETRVANLWTTAAALSKLPSLVELRFQRRLCYEDVESCITSSSGNEDGRDNPFPEESNIDIATLVDQNLISEAMLHNLMTVTNAIGNPELQREGEESSDDSEVDFSSQRQEYGFMHELTNAISEWSGRANANDEVESLSHSEEESIGASGTYSSTNIASKYVSCSSSPICFKKHYREFMIASLPHLKMLDELPIRKNEREQAAATFSQYFEYLPYRRKAKESVLSILQNREIKESRNLARANKRKNTYPSGKSQYFYTRSLCAARVGSCPWPSLQPLSCSSSGDEALNFRPRQFEYHPSDSSLMVFGTLDGEVIIINHENGKIVSCIPSYGVMSSVLGLCWLKKHPSLLIAGSDNGSLKLYNIHQLPPNNSGAYSGAGSVTFDDFDQLTSVHVNSADELLLASGYSKNVALYDINSGRRLQVFTNMHQEHINVVKFANHSPSLFATSSFDRDVKLWDLRQKPFLPCYTATSSKGNVMVCFSPDDHYLLASAVDNEVKQFRAADGKLLLDFGINPTGSSQNYTRSYYMNGRDYIISGSCDEHVVRICCAQTGRRLRDVSLEGRGSGSSMFVQSLRGDPHRDFNMSILAAYMRPSSKSEIVKVNLLASNDDTKEYSNGQNVPVSNSLGG</sequence>
<dbReference type="GO" id="GO:0080008">
    <property type="term" value="C:Cul4-RING E3 ubiquitin ligase complex"/>
    <property type="evidence" value="ECO:0000318"/>
    <property type="project" value="GO_Central"/>
</dbReference>
<dbReference type="Pfam" id="PF00400">
    <property type="entry name" value="WD40"/>
    <property type="match status" value="1"/>
</dbReference>
<dbReference type="OrthoDB" id="20669at2759"/>
<dbReference type="SMART" id="SM00446">
    <property type="entry name" value="LRRcap"/>
    <property type="match status" value="1"/>
</dbReference>
<dbReference type="InterPro" id="IPR015943">
    <property type="entry name" value="WD40/YVTN_repeat-like_dom_sf"/>
</dbReference>
<dbReference type="PANTHER" id="PTHR47201:SF1">
    <property type="entry name" value="PROTEIN DWD HYPERSENSITIVE TO UV-B 1"/>
    <property type="match status" value="1"/>
</dbReference>
<gene>
    <name evidence="4" type="ORF">EUGRSUZ_G01293</name>
</gene>
<dbReference type="PROSITE" id="PS50082">
    <property type="entry name" value="WD_REPEATS_2"/>
    <property type="match status" value="1"/>
</dbReference>
<dbReference type="SUPFAM" id="SSF50978">
    <property type="entry name" value="WD40 repeat-like"/>
    <property type="match status" value="1"/>
</dbReference>
<dbReference type="InterPro" id="IPR032675">
    <property type="entry name" value="LRR_dom_sf"/>
</dbReference>
<dbReference type="FunCoup" id="A0A059BC90">
    <property type="interactions" value="1058"/>
</dbReference>
<name>A0A059BC90_EUCGR</name>
<dbReference type="InterPro" id="IPR036322">
    <property type="entry name" value="WD40_repeat_dom_sf"/>
</dbReference>
<dbReference type="KEGG" id="egr:104453119"/>
<dbReference type="SMART" id="SM00320">
    <property type="entry name" value="WD40"/>
    <property type="match status" value="4"/>
</dbReference>